<dbReference type="EMBL" id="SMKS01000024">
    <property type="protein sequence ID" value="TDD05349.1"/>
    <property type="molecule type" value="Genomic_DNA"/>
</dbReference>
<gene>
    <name evidence="2" type="ORF">E1181_15650</name>
</gene>
<sequence length="86" mass="9119">MGWIATFAPICAGFLIAGVFSHWVFLGAAALWLAALGCVLRFESLNYHDRSTPRAGPRRQLAKAGWLLLALALIFTAAGAISAAFA</sequence>
<feature type="transmembrane region" description="Helical" evidence="1">
    <location>
        <begin position="61"/>
        <end position="85"/>
    </location>
</feature>
<evidence type="ECO:0000256" key="1">
    <source>
        <dbReference type="SAM" id="Phobius"/>
    </source>
</evidence>
<keyword evidence="1" id="KW-1133">Transmembrane helix</keyword>
<dbReference type="Proteomes" id="UP000295674">
    <property type="component" value="Unassembled WGS sequence"/>
</dbReference>
<evidence type="ECO:0000313" key="3">
    <source>
        <dbReference type="Proteomes" id="UP000295674"/>
    </source>
</evidence>
<accession>A0A4R4VI45</accession>
<comment type="caution">
    <text evidence="2">The sequence shown here is derived from an EMBL/GenBank/DDBJ whole genome shotgun (WGS) entry which is preliminary data.</text>
</comment>
<keyword evidence="1" id="KW-0812">Transmembrane</keyword>
<evidence type="ECO:0000313" key="2">
    <source>
        <dbReference type="EMBL" id="TDD05349.1"/>
    </source>
</evidence>
<name>A0A4R4VI45_9PSEU</name>
<dbReference type="RefSeq" id="WP_132675436.1">
    <property type="nucleotide sequence ID" value="NZ_SMKS01000024.1"/>
</dbReference>
<protein>
    <submittedName>
        <fullName evidence="2">Uncharacterized protein</fullName>
    </submittedName>
</protein>
<dbReference type="AlphaFoldDB" id="A0A4R4VI45"/>
<proteinExistence type="predicted"/>
<feature type="transmembrane region" description="Helical" evidence="1">
    <location>
        <begin position="12"/>
        <end position="40"/>
    </location>
</feature>
<reference evidence="2 3" key="1">
    <citation type="submission" date="2019-03" db="EMBL/GenBank/DDBJ databases">
        <title>Draft genome sequences of novel Actinobacteria.</title>
        <authorList>
            <person name="Sahin N."/>
            <person name="Ay H."/>
            <person name="Saygin H."/>
        </authorList>
    </citation>
    <scope>NUCLEOTIDE SEQUENCE [LARGE SCALE GENOMIC DNA]</scope>
    <source>
        <strain evidence="2 3">16K309</strain>
    </source>
</reference>
<keyword evidence="1" id="KW-0472">Membrane</keyword>
<organism evidence="2 3">
    <name type="scientific">Saccharopolyspora terrae</name>
    <dbReference type="NCBI Taxonomy" id="2530384"/>
    <lineage>
        <taxon>Bacteria</taxon>
        <taxon>Bacillati</taxon>
        <taxon>Actinomycetota</taxon>
        <taxon>Actinomycetes</taxon>
        <taxon>Pseudonocardiales</taxon>
        <taxon>Pseudonocardiaceae</taxon>
        <taxon>Saccharopolyspora</taxon>
    </lineage>
</organism>
<keyword evidence="3" id="KW-1185">Reference proteome</keyword>